<dbReference type="SMART" id="SM01118">
    <property type="entry name" value="CYTH"/>
    <property type="match status" value="1"/>
</dbReference>
<reference evidence="2 3" key="1">
    <citation type="submission" date="2019-03" db="EMBL/GenBank/DDBJ databases">
        <title>Genomic Encyclopedia of Type Strains, Phase IV (KMG-IV): sequencing the most valuable type-strain genomes for metagenomic binning, comparative biology and taxonomic classification.</title>
        <authorList>
            <person name="Goeker M."/>
        </authorList>
    </citation>
    <scope>NUCLEOTIDE SEQUENCE [LARGE SCALE GENOMIC DNA]</scope>
    <source>
        <strain evidence="2 3">DSM 28697</strain>
    </source>
</reference>
<organism evidence="2 3">
    <name type="scientific">Aureibacillus halotolerans</name>
    <dbReference type="NCBI Taxonomy" id="1508390"/>
    <lineage>
        <taxon>Bacteria</taxon>
        <taxon>Bacillati</taxon>
        <taxon>Bacillota</taxon>
        <taxon>Bacilli</taxon>
        <taxon>Bacillales</taxon>
        <taxon>Bacillaceae</taxon>
        <taxon>Aureibacillus</taxon>
    </lineage>
</organism>
<dbReference type="Proteomes" id="UP000295632">
    <property type="component" value="Unassembled WGS sequence"/>
</dbReference>
<gene>
    <name evidence="2" type="ORF">EV213_102171</name>
</gene>
<accession>A0A4R6U741</accession>
<dbReference type="CDD" id="cd07762">
    <property type="entry name" value="CYTH-like_Pase_1"/>
    <property type="match status" value="1"/>
</dbReference>
<dbReference type="SUPFAM" id="SSF55154">
    <property type="entry name" value="CYTH-like phosphatases"/>
    <property type="match status" value="1"/>
</dbReference>
<dbReference type="InterPro" id="IPR033469">
    <property type="entry name" value="CYTH-like_dom_sf"/>
</dbReference>
<dbReference type="AlphaFoldDB" id="A0A4R6U741"/>
<feature type="domain" description="CYTH" evidence="1">
    <location>
        <begin position="4"/>
        <end position="190"/>
    </location>
</feature>
<name>A0A4R6U741_9BACI</name>
<dbReference type="EMBL" id="SNYJ01000002">
    <property type="protein sequence ID" value="TDQ42141.1"/>
    <property type="molecule type" value="Genomic_DNA"/>
</dbReference>
<proteinExistence type="predicted"/>
<dbReference type="RefSeq" id="WP_166639140.1">
    <property type="nucleotide sequence ID" value="NZ_SNYJ01000002.1"/>
</dbReference>
<dbReference type="PIRSF" id="PIRSF012526">
    <property type="entry name" value="CYTH_UCP012526"/>
    <property type="match status" value="1"/>
</dbReference>
<protein>
    <submittedName>
        <fullName evidence="2">Uncharacterized protein YjbK</fullName>
    </submittedName>
</protein>
<evidence type="ECO:0000313" key="2">
    <source>
        <dbReference type="EMBL" id="TDQ42141.1"/>
    </source>
</evidence>
<keyword evidence="3" id="KW-1185">Reference proteome</keyword>
<dbReference type="Pfam" id="PF01928">
    <property type="entry name" value="CYTH"/>
    <property type="match status" value="1"/>
</dbReference>
<dbReference type="InterPro" id="IPR009195">
    <property type="entry name" value="Uncharacterised_YjbK"/>
</dbReference>
<evidence type="ECO:0000259" key="1">
    <source>
        <dbReference type="PROSITE" id="PS51707"/>
    </source>
</evidence>
<comment type="caution">
    <text evidence="2">The sequence shown here is derived from an EMBL/GenBank/DDBJ whole genome shotgun (WGS) entry which is preliminary data.</text>
</comment>
<dbReference type="InterPro" id="IPR023577">
    <property type="entry name" value="CYTH_domain"/>
</dbReference>
<dbReference type="Gene3D" id="2.40.320.10">
    <property type="entry name" value="Hypothetical Protein Pfu-838710-001"/>
    <property type="match status" value="1"/>
</dbReference>
<evidence type="ECO:0000313" key="3">
    <source>
        <dbReference type="Proteomes" id="UP000295632"/>
    </source>
</evidence>
<dbReference type="PROSITE" id="PS51707">
    <property type="entry name" value="CYTH"/>
    <property type="match status" value="1"/>
</dbReference>
<sequence>MHQEQELEWKNLLNEDEFQRLYRYYQFQHDDFIQQTNHYFDTSDFLLRSSHAALRIREKGGQYTLTLKQPHPSGEGLLETHQPLEVKHAQQILTDGHCKTPEAMQPSLSLIGRKTLNVKHIGTLMTRRSIREMSHFTLFLDHSFYGQKEDYELEIEATSVTAGEQAFLDILRMHNIPKRETLNKIARLFT</sequence>